<dbReference type="PANTHER" id="PTHR42731">
    <property type="entry name" value="SLL1084 PROTEIN"/>
    <property type="match status" value="1"/>
</dbReference>
<accession>A0A0B7MN17</accession>
<reference evidence="3" key="1">
    <citation type="submission" date="2015-01" db="EMBL/GenBank/DDBJ databases">
        <authorList>
            <person name="Manzoor Shahid"/>
            <person name="Zubair Saima"/>
        </authorList>
    </citation>
    <scope>NUCLEOTIDE SEQUENCE [LARGE SCALE GENOMIC DNA]</scope>
    <source>
        <strain evidence="3">Sp3</strain>
    </source>
</reference>
<dbReference type="InterPro" id="IPR045784">
    <property type="entry name" value="Radical_SAM_N2"/>
</dbReference>
<dbReference type="Pfam" id="PF04055">
    <property type="entry name" value="Radical_SAM"/>
    <property type="match status" value="1"/>
</dbReference>
<protein>
    <submittedName>
        <fullName evidence="2">Radical SAM domain protein</fullName>
    </submittedName>
</protein>
<dbReference type="GO" id="GO:0051536">
    <property type="term" value="F:iron-sulfur cluster binding"/>
    <property type="evidence" value="ECO:0007669"/>
    <property type="project" value="InterPro"/>
</dbReference>
<dbReference type="Pfam" id="PF19864">
    <property type="entry name" value="Radical_SAM_N2"/>
    <property type="match status" value="1"/>
</dbReference>
<dbReference type="GO" id="GO:0003824">
    <property type="term" value="F:catalytic activity"/>
    <property type="evidence" value="ECO:0007669"/>
    <property type="project" value="InterPro"/>
</dbReference>
<proteinExistence type="predicted"/>
<dbReference type="NCBIfam" id="TIGR03960">
    <property type="entry name" value="rSAM_fuse_unch"/>
    <property type="match status" value="1"/>
</dbReference>
<gene>
    <name evidence="2" type="ORF">SSCH_450024</name>
</gene>
<dbReference type="Proteomes" id="UP000046155">
    <property type="component" value="Unassembled WGS sequence"/>
</dbReference>
<feature type="domain" description="Radical SAM core" evidence="1">
    <location>
        <begin position="258"/>
        <end position="497"/>
    </location>
</feature>
<dbReference type="SFLD" id="SFLDS00029">
    <property type="entry name" value="Radical_SAM"/>
    <property type="match status" value="1"/>
</dbReference>
<sequence length="619" mass="69378">MTLEQVILEEILPRVRRPARYLGTEWNAVRKNWGHAAVKMVFAFPDLYEVGMSHLGLQILYGLVNSRDDFLMERVFAPALDMEGELRKNGLPLFSLESHRPLMDFDVIGFTLQYELTFTNVLNMLDLAGIPYRAEERRDHHPLVIAGGPNAFNPEPIAPFIDAFLIGEGEEGILEILEAAGEVKGGRSRASRQEMLERLLDVPGIYIPSFYRKEYTNDGRIKEVVPLHPRAPERVPRRVLDDLDTAYFPLSPLVPLAEAVHERGMLEVFRGCTRGCRFCQAGMIYRPVRERSPETLLSQAGEIVKNTGFEEVSLVSLSSLDYSDIQDLIPRLAGGCEATRTGLSLPSLRVDSFSVKTAKNLPGRRTSITLAPEAGSQRLRDVINKGVTAGDLIDAVEAALEAGWFAIKLYFMVGLPTETKEDLEGIADLVESVIKVGKGRCHNRKRLRVTVSASSFVPKAHTPFQWEGQDARDLLKEKHEFVRSLIKKSRAIYNWHNIETSFLEACFARGDRDMAAVLEGAFLRGCRFDGWTEHLRFPLWMDSFQAAGLNPDHYATRCFAYDEVLPWELIDSGVSKEYLIREHERALAGETTPDCRQVCGECGVCASLGVATHLVEGRG</sequence>
<dbReference type="OrthoDB" id="9806827at2"/>
<dbReference type="InterPro" id="IPR023862">
    <property type="entry name" value="CHP03960_rSAM"/>
</dbReference>
<evidence type="ECO:0000313" key="3">
    <source>
        <dbReference type="Proteomes" id="UP000046155"/>
    </source>
</evidence>
<evidence type="ECO:0000259" key="1">
    <source>
        <dbReference type="PROSITE" id="PS51918"/>
    </source>
</evidence>
<name>A0A0B7MN17_9FIRM</name>
<dbReference type="PROSITE" id="PS51918">
    <property type="entry name" value="RADICAL_SAM"/>
    <property type="match status" value="1"/>
</dbReference>
<dbReference type="EMBL" id="CDRZ01000242">
    <property type="protein sequence ID" value="CEO89351.1"/>
    <property type="molecule type" value="Genomic_DNA"/>
</dbReference>
<keyword evidence="3" id="KW-1185">Reference proteome</keyword>
<dbReference type="Gene3D" id="3.80.30.20">
    <property type="entry name" value="tm_1862 like domain"/>
    <property type="match status" value="1"/>
</dbReference>
<dbReference type="RefSeq" id="WP_044665315.1">
    <property type="nucleotide sequence ID" value="NZ_CDRZ01000242.1"/>
</dbReference>
<dbReference type="SFLD" id="SFLDG01082">
    <property type="entry name" value="B12-binding_domain_containing"/>
    <property type="match status" value="1"/>
</dbReference>
<dbReference type="InterPro" id="IPR023404">
    <property type="entry name" value="rSAM_horseshoe"/>
</dbReference>
<dbReference type="PANTHER" id="PTHR42731:SF1">
    <property type="entry name" value="RADICAL SAM DOMAIN PROTEIN"/>
    <property type="match status" value="1"/>
</dbReference>
<dbReference type="SMART" id="SM00729">
    <property type="entry name" value="Elp3"/>
    <property type="match status" value="1"/>
</dbReference>
<dbReference type="CDD" id="cd01335">
    <property type="entry name" value="Radical_SAM"/>
    <property type="match status" value="1"/>
</dbReference>
<dbReference type="InterPro" id="IPR007197">
    <property type="entry name" value="rSAM"/>
</dbReference>
<organism evidence="2 3">
    <name type="scientific">Syntrophaceticus schinkii</name>
    <dbReference type="NCBI Taxonomy" id="499207"/>
    <lineage>
        <taxon>Bacteria</taxon>
        <taxon>Bacillati</taxon>
        <taxon>Bacillota</taxon>
        <taxon>Clostridia</taxon>
        <taxon>Thermoanaerobacterales</taxon>
        <taxon>Thermoanaerobacterales Family III. Incertae Sedis</taxon>
        <taxon>Syntrophaceticus</taxon>
    </lineage>
</organism>
<dbReference type="AlphaFoldDB" id="A0A0B7MN17"/>
<dbReference type="InterPro" id="IPR006638">
    <property type="entry name" value="Elp3/MiaA/NifB-like_rSAM"/>
</dbReference>
<evidence type="ECO:0000313" key="2">
    <source>
        <dbReference type="EMBL" id="CEO89351.1"/>
    </source>
</evidence>
<dbReference type="InterPro" id="IPR058240">
    <property type="entry name" value="rSAM_sf"/>
</dbReference>
<dbReference type="SUPFAM" id="SSF102114">
    <property type="entry name" value="Radical SAM enzymes"/>
    <property type="match status" value="1"/>
</dbReference>